<reference evidence="2" key="1">
    <citation type="submission" date="2021-07" db="EMBL/GenBank/DDBJ databases">
        <title>Shewanella sp. YLB-07 whole genome sequence.</title>
        <authorList>
            <person name="Yu L."/>
        </authorList>
    </citation>
    <scope>NUCLEOTIDE SEQUENCE</scope>
    <source>
        <strain evidence="2">YLB-08</strain>
    </source>
</reference>
<accession>A0ABX6VE62</accession>
<keyword evidence="1" id="KW-0732">Signal</keyword>
<organism evidence="2 3">
    <name type="scientific">Shewanella eurypsychrophilus</name>
    <dbReference type="NCBI Taxonomy" id="2593656"/>
    <lineage>
        <taxon>Bacteria</taxon>
        <taxon>Pseudomonadati</taxon>
        <taxon>Pseudomonadota</taxon>
        <taxon>Gammaproteobacteria</taxon>
        <taxon>Alteromonadales</taxon>
        <taxon>Shewanellaceae</taxon>
        <taxon>Shewanella</taxon>
    </lineage>
</organism>
<feature type="signal peptide" evidence="1">
    <location>
        <begin position="1"/>
        <end position="20"/>
    </location>
</feature>
<keyword evidence="3" id="KW-1185">Reference proteome</keyword>
<evidence type="ECO:0000313" key="3">
    <source>
        <dbReference type="Proteomes" id="UP000316416"/>
    </source>
</evidence>
<name>A0ABX6VE62_9GAMM</name>
<sequence length="690" mass="76258">MKTRMTTVAAMILASLTMTACNDTETEYVYVCDDGTEVSNPDSCPITDPSDPTDPVVPTPIDAPFVLAAQTKIDEAYIGITSSGNMYDPTNNDWANMLPPGYEGKRTAAYPWGTTTYGQELWFGTIAQGWCVWPYQNIGMDLMTTTYESEYTACSVPNTTGTPSQFYLYDFETGEQEVIQNVLDEESLKEYLKAFTPRNYGSDAEPQLANTFGFRASGTVGDLVFTAGHYKNIGGEGRLRLFVFNAKERSFVGYRDIIGDTTRRFRTLTDAKGNDGFYTIIGSETGMTQNGNGPTQMLRWVGTQDAPFAGGDVTDDRLQGAETGWEVVSDASFAMTHGMIGDWRQFTHTDGTERLIMSSAAHPHVYKYGNGEEQVRNPGISESVILLSNPIPEGGFTAANPMEFTEIFNMNRYDPAELASWGHKWGTSAILDGYVYFGTYHQGNDAGYKHFEKAAPQLMADVIAREGAEAFQVNEWRASSIFRMKLADLEAIGEGKKDPELLYGYETMNIVDKETASYKSVPNLLGQKPLYGEAGMGNPGNVYSWTSISKDGKLFWGFFDAFSGMHDLLNNAYAGDVMIPGVPMPIPNPDYKDMMKNSPGQWMMDHTKEVMTANGTLDDFTPGGDLVVFDDVNSPARVLTKDGFGNLCSNGVRNVVDINDKLYFGTSTWCNLSDKAGLEFYQYKPELDKK</sequence>
<protein>
    <submittedName>
        <fullName evidence="2">Uncharacterized protein</fullName>
    </submittedName>
</protein>
<gene>
    <name evidence="2" type="ORF">FM038_023460</name>
</gene>
<dbReference type="EMBL" id="CP045503">
    <property type="protein sequence ID" value="QPG60629.1"/>
    <property type="molecule type" value="Genomic_DNA"/>
</dbReference>
<feature type="chain" id="PRO_5045383633" evidence="1">
    <location>
        <begin position="21"/>
        <end position="690"/>
    </location>
</feature>
<proteinExistence type="predicted"/>
<evidence type="ECO:0000313" key="2">
    <source>
        <dbReference type="EMBL" id="QPG60629.1"/>
    </source>
</evidence>
<dbReference type="Proteomes" id="UP000316416">
    <property type="component" value="Chromosome"/>
</dbReference>
<evidence type="ECO:0000256" key="1">
    <source>
        <dbReference type="SAM" id="SignalP"/>
    </source>
</evidence>
<dbReference type="PROSITE" id="PS51257">
    <property type="entry name" value="PROKAR_LIPOPROTEIN"/>
    <property type="match status" value="1"/>
</dbReference>